<accession>A0A8J5ZSH1</accession>
<evidence type="ECO:0000256" key="9">
    <source>
        <dbReference type="ARBA" id="ARBA00040639"/>
    </source>
</evidence>
<protein>
    <recommendedName>
        <fullName evidence="9">Sex comb on midleg-like protein 1</fullName>
    </recommendedName>
</protein>
<evidence type="ECO:0000313" key="12">
    <source>
        <dbReference type="EMBL" id="KAG8508844.1"/>
    </source>
</evidence>
<feature type="domain" description="SAM" evidence="11">
    <location>
        <begin position="273"/>
        <end position="342"/>
    </location>
</feature>
<dbReference type="PANTHER" id="PTHR47305:SF2">
    <property type="entry name" value="SAM DOMAIN-CONTAINING PROTEIN"/>
    <property type="match status" value="1"/>
</dbReference>
<evidence type="ECO:0000256" key="10">
    <source>
        <dbReference type="SAM" id="MobiDB-lite"/>
    </source>
</evidence>
<evidence type="ECO:0000256" key="8">
    <source>
        <dbReference type="ARBA" id="ARBA00037060"/>
    </source>
</evidence>
<gene>
    <name evidence="12" type="ORF">J0S82_014467</name>
</gene>
<dbReference type="InterPro" id="IPR001660">
    <property type="entry name" value="SAM"/>
</dbReference>
<comment type="caution">
    <text evidence="12">The sequence shown here is derived from an EMBL/GenBank/DDBJ whole genome shotgun (WGS) entry which is preliminary data.</text>
</comment>
<evidence type="ECO:0000256" key="5">
    <source>
        <dbReference type="ARBA" id="ARBA00023015"/>
    </source>
</evidence>
<keyword evidence="7" id="KW-0539">Nucleus</keyword>
<keyword evidence="5" id="KW-0805">Transcription regulation</keyword>
<comment type="similarity">
    <text evidence="2">Belongs to the SCM family.</text>
</comment>
<organism evidence="12 13">
    <name type="scientific">Galemys pyrenaicus</name>
    <name type="common">Iberian desman</name>
    <name type="synonym">Pyrenean desman</name>
    <dbReference type="NCBI Taxonomy" id="202257"/>
    <lineage>
        <taxon>Eukaryota</taxon>
        <taxon>Metazoa</taxon>
        <taxon>Chordata</taxon>
        <taxon>Craniata</taxon>
        <taxon>Vertebrata</taxon>
        <taxon>Euteleostomi</taxon>
        <taxon>Mammalia</taxon>
        <taxon>Eutheria</taxon>
        <taxon>Laurasiatheria</taxon>
        <taxon>Eulipotyphla</taxon>
        <taxon>Talpidae</taxon>
        <taxon>Galemys</taxon>
    </lineage>
</organism>
<feature type="compositionally biased region" description="Polar residues" evidence="10">
    <location>
        <begin position="136"/>
        <end position="151"/>
    </location>
</feature>
<dbReference type="OrthoDB" id="5912862at2759"/>
<dbReference type="SMART" id="SM00454">
    <property type="entry name" value="SAM"/>
    <property type="match status" value="1"/>
</dbReference>
<keyword evidence="13" id="KW-1185">Reference proteome</keyword>
<evidence type="ECO:0000256" key="3">
    <source>
        <dbReference type="ARBA" id="ARBA00022491"/>
    </source>
</evidence>
<dbReference type="AlphaFoldDB" id="A0A8J5ZSH1"/>
<feature type="region of interest" description="Disordered" evidence="10">
    <location>
        <begin position="183"/>
        <end position="203"/>
    </location>
</feature>
<evidence type="ECO:0000313" key="13">
    <source>
        <dbReference type="Proteomes" id="UP000700334"/>
    </source>
</evidence>
<keyword evidence="3" id="KW-0678">Repressor</keyword>
<feature type="non-terminal residue" evidence="12">
    <location>
        <position position="347"/>
    </location>
</feature>
<dbReference type="EMBL" id="JAGFMF010011973">
    <property type="protein sequence ID" value="KAG8508844.1"/>
    <property type="molecule type" value="Genomic_DNA"/>
</dbReference>
<feature type="region of interest" description="Disordered" evidence="10">
    <location>
        <begin position="136"/>
        <end position="171"/>
    </location>
</feature>
<evidence type="ECO:0000256" key="6">
    <source>
        <dbReference type="ARBA" id="ARBA00023163"/>
    </source>
</evidence>
<comment type="subcellular location">
    <subcellularLocation>
        <location evidence="1">Nucleus</location>
    </subcellularLocation>
</comment>
<dbReference type="Proteomes" id="UP000700334">
    <property type="component" value="Unassembled WGS sequence"/>
</dbReference>
<feature type="compositionally biased region" description="Basic and acidic residues" evidence="10">
    <location>
        <begin position="153"/>
        <end position="167"/>
    </location>
</feature>
<keyword evidence="6" id="KW-0804">Transcription</keyword>
<dbReference type="GO" id="GO:0005634">
    <property type="term" value="C:nucleus"/>
    <property type="evidence" value="ECO:0007669"/>
    <property type="project" value="UniProtKB-SubCell"/>
</dbReference>
<dbReference type="Pfam" id="PF00536">
    <property type="entry name" value="SAM_1"/>
    <property type="match status" value="1"/>
</dbReference>
<evidence type="ECO:0000256" key="2">
    <source>
        <dbReference type="ARBA" id="ARBA00008469"/>
    </source>
</evidence>
<sequence length="347" mass="39465">IRTRIPAYDDDNSVLYAYEPNTAYINNEKAVSEASYNEEQQKTVLDILSHCQVIYEAIQNLDKKFDVIHGKVTKIQRFRMKSLWQHRKLLGYAYRNYSYLLSKKIKFLKMKKKEPPAVFSYPESYSPTRPVERQIVNDSQSNTMGTPFQSDESFERGPDSPYQEHDLSPTIPVMSSHSYRPCLTPEDDPAPSTSAGPRFESPGSQSIISLYSPTRAADVSASGLTQEEPSAANNLETTVYPALTDQCAPSSLCVQDTFGSQEVNDLQRFPEDPSTWTVDEVIKFLKHTDHQTLAPVADLFREHDIDGKALLLLKSDMMMKYMGMKLGTAVKLNHYIEKLKSEKYFDN</sequence>
<evidence type="ECO:0000256" key="1">
    <source>
        <dbReference type="ARBA" id="ARBA00004123"/>
    </source>
</evidence>
<dbReference type="PANTHER" id="PTHR47305">
    <property type="entry name" value="BEN DOMAIN-CONTAINING PROTEIN 2"/>
    <property type="match status" value="1"/>
</dbReference>
<evidence type="ECO:0000259" key="11">
    <source>
        <dbReference type="SMART" id="SM00454"/>
    </source>
</evidence>
<proteinExistence type="inferred from homology"/>
<dbReference type="InterPro" id="IPR013761">
    <property type="entry name" value="SAM/pointed_sf"/>
</dbReference>
<keyword evidence="4" id="KW-0597">Phosphoprotein</keyword>
<evidence type="ECO:0000256" key="4">
    <source>
        <dbReference type="ARBA" id="ARBA00022553"/>
    </source>
</evidence>
<dbReference type="Gene3D" id="1.10.150.50">
    <property type="entry name" value="Transcription Factor, Ets-1"/>
    <property type="match status" value="1"/>
</dbReference>
<dbReference type="SUPFAM" id="SSF47769">
    <property type="entry name" value="SAM/Pointed domain"/>
    <property type="match status" value="1"/>
</dbReference>
<dbReference type="InterPro" id="IPR047531">
    <property type="entry name" value="SAM_Scm-like"/>
</dbReference>
<evidence type="ECO:0000256" key="7">
    <source>
        <dbReference type="ARBA" id="ARBA00023242"/>
    </source>
</evidence>
<name>A0A8J5ZSH1_GALPY</name>
<reference evidence="12" key="1">
    <citation type="journal article" date="2021" name="Evol. Appl.">
        <title>The genome of the Pyrenean desman and the effects of bottlenecks and inbreeding on the genomic landscape of an endangered species.</title>
        <authorList>
            <person name="Escoda L."/>
            <person name="Castresana J."/>
        </authorList>
    </citation>
    <scope>NUCLEOTIDE SEQUENCE</scope>
    <source>
        <strain evidence="12">IBE-C5619</strain>
    </source>
</reference>
<comment type="function">
    <text evidence="8">Putative Polycomb group (PcG) protein. PcG proteins act by forming multiprotein complexes, which are required to maintain the transcriptionally repressive state of homeotic genes throughout development. May be involved in spermatogenesis during sexual maturation.</text>
</comment>
<dbReference type="CDD" id="cd09578">
    <property type="entry name" value="SAM_Scm"/>
    <property type="match status" value="1"/>
</dbReference>